<evidence type="ECO:0000256" key="2">
    <source>
        <dbReference type="ARBA" id="ARBA00031870"/>
    </source>
</evidence>
<dbReference type="InterPro" id="IPR006145">
    <property type="entry name" value="PsdUridine_synth_RsuA/RluA"/>
</dbReference>
<protein>
    <recommendedName>
        <fullName evidence="2">RNA pseudouridylate synthase</fullName>
    </recommendedName>
    <alternativeName>
        <fullName evidence="3">RNA-uridine isomerase</fullName>
    </alternativeName>
</protein>
<dbReference type="InterPro" id="IPR020103">
    <property type="entry name" value="PsdUridine_synth_cat_dom_sf"/>
</dbReference>
<comment type="caution">
    <text evidence="5">The sequence shown here is derived from an EMBL/GenBank/DDBJ whole genome shotgun (WGS) entry which is preliminary data.</text>
</comment>
<dbReference type="EMBL" id="VFNV01000001">
    <property type="protein sequence ID" value="TQK77112.1"/>
    <property type="molecule type" value="Genomic_DNA"/>
</dbReference>
<organism evidence="5 6">
    <name type="scientific">Rarobacter incanus</name>
    <dbReference type="NCBI Taxonomy" id="153494"/>
    <lineage>
        <taxon>Bacteria</taxon>
        <taxon>Bacillati</taxon>
        <taxon>Actinomycetota</taxon>
        <taxon>Actinomycetes</taxon>
        <taxon>Micrococcales</taxon>
        <taxon>Rarobacteraceae</taxon>
        <taxon>Rarobacter</taxon>
    </lineage>
</organism>
<reference evidence="5 6" key="1">
    <citation type="submission" date="2019-06" db="EMBL/GenBank/DDBJ databases">
        <title>Sequencing the genomes of 1000 actinobacteria strains.</title>
        <authorList>
            <person name="Klenk H.-P."/>
        </authorList>
    </citation>
    <scope>NUCLEOTIDE SEQUENCE [LARGE SCALE GENOMIC DNA]</scope>
    <source>
        <strain evidence="5 6">DSM 10596</strain>
    </source>
</reference>
<keyword evidence="6" id="KW-1185">Reference proteome</keyword>
<evidence type="ECO:0000259" key="4">
    <source>
        <dbReference type="Pfam" id="PF00849"/>
    </source>
</evidence>
<feature type="domain" description="Pseudouridine synthase RsuA/RluA-like" evidence="4">
    <location>
        <begin position="104"/>
        <end position="254"/>
    </location>
</feature>
<dbReference type="InterPro" id="IPR006224">
    <property type="entry name" value="PsdUridine_synth_RluA-like_CS"/>
</dbReference>
<dbReference type="Gene3D" id="3.30.2350.10">
    <property type="entry name" value="Pseudouridine synthase"/>
    <property type="match status" value="1"/>
</dbReference>
<dbReference type="AlphaFoldDB" id="A0A542SR78"/>
<proteinExistence type="predicted"/>
<dbReference type="SUPFAM" id="SSF55120">
    <property type="entry name" value="Pseudouridine synthase"/>
    <property type="match status" value="1"/>
</dbReference>
<comment type="catalytic activity">
    <reaction evidence="1">
        <text>a uridine in RNA = a pseudouridine in RNA</text>
        <dbReference type="Rhea" id="RHEA:48348"/>
        <dbReference type="Rhea" id="RHEA-COMP:12068"/>
        <dbReference type="Rhea" id="RHEA-COMP:12069"/>
        <dbReference type="ChEBI" id="CHEBI:65314"/>
        <dbReference type="ChEBI" id="CHEBI:65315"/>
    </reaction>
</comment>
<sequence length="317" mass="35383">MRRHRAARRRGAPLPVRDGLGPVRLQIAAGPWSTIAEYLIGRFPWDEAGLRQKIAAGEVVDELGRPLHSGSPATVGSLVFLYRDPPRDEIPVPFEAEILHRDDDLMVVDKPHFLATTPRGSHVRETVLARLRARTGLDELSPAHRLDLATAGVLLLTTRRELRGPYQMAFQRRDVVKTYEAIAPYRAELASPTVVRSRIHKVDGVVTAAEVPGEPNAESLIELVGEAGQWNGVRWGRYRLTPHTGKTHQLRLHMMQVGAPILGDDYYPHLTRRAEGDFTNPLRLLSRSLQFVDPLSGELRTFTSRRELAAPGAAPDW</sequence>
<dbReference type="PROSITE" id="PS01129">
    <property type="entry name" value="PSI_RLU"/>
    <property type="match status" value="1"/>
</dbReference>
<accession>A0A542SR78</accession>
<evidence type="ECO:0000256" key="1">
    <source>
        <dbReference type="ARBA" id="ARBA00000073"/>
    </source>
</evidence>
<dbReference type="GO" id="GO:0140098">
    <property type="term" value="F:catalytic activity, acting on RNA"/>
    <property type="evidence" value="ECO:0007669"/>
    <property type="project" value="UniProtKB-ARBA"/>
</dbReference>
<name>A0A542SR78_9MICO</name>
<dbReference type="Pfam" id="PF00849">
    <property type="entry name" value="PseudoU_synth_2"/>
    <property type="match status" value="1"/>
</dbReference>
<dbReference type="PANTHER" id="PTHR21600">
    <property type="entry name" value="MITOCHONDRIAL RNA PSEUDOURIDINE SYNTHASE"/>
    <property type="match status" value="1"/>
</dbReference>
<dbReference type="InterPro" id="IPR050188">
    <property type="entry name" value="RluA_PseudoU_synthase"/>
</dbReference>
<dbReference type="GO" id="GO:0000455">
    <property type="term" value="P:enzyme-directed rRNA pseudouridine synthesis"/>
    <property type="evidence" value="ECO:0007669"/>
    <property type="project" value="TreeGrafter"/>
</dbReference>
<evidence type="ECO:0000256" key="3">
    <source>
        <dbReference type="ARBA" id="ARBA00033164"/>
    </source>
</evidence>
<evidence type="ECO:0000313" key="6">
    <source>
        <dbReference type="Proteomes" id="UP000316181"/>
    </source>
</evidence>
<dbReference type="Proteomes" id="UP000316181">
    <property type="component" value="Unassembled WGS sequence"/>
</dbReference>
<dbReference type="RefSeq" id="WP_246043597.1">
    <property type="nucleotide sequence ID" value="NZ_BAAATB010000006.1"/>
</dbReference>
<gene>
    <name evidence="5" type="ORF">FB389_1827</name>
</gene>
<dbReference type="GO" id="GO:0009982">
    <property type="term" value="F:pseudouridine synthase activity"/>
    <property type="evidence" value="ECO:0007669"/>
    <property type="project" value="InterPro"/>
</dbReference>
<evidence type="ECO:0000313" key="5">
    <source>
        <dbReference type="EMBL" id="TQK77112.1"/>
    </source>
</evidence>
<dbReference type="GO" id="GO:0003723">
    <property type="term" value="F:RNA binding"/>
    <property type="evidence" value="ECO:0007669"/>
    <property type="project" value="InterPro"/>
</dbReference>
<dbReference type="PANTHER" id="PTHR21600:SF84">
    <property type="entry name" value="PSEUDOURIDINE SYNTHASE RSUA_RLUA-LIKE DOMAIN-CONTAINING PROTEIN"/>
    <property type="match status" value="1"/>
</dbReference>